<dbReference type="SUPFAM" id="SSF57959">
    <property type="entry name" value="Leucine zipper domain"/>
    <property type="match status" value="1"/>
</dbReference>
<feature type="region of interest" description="Disordered" evidence="15">
    <location>
        <begin position="129"/>
        <end position="225"/>
    </location>
</feature>
<evidence type="ECO:0000256" key="9">
    <source>
        <dbReference type="ARBA" id="ARBA00023098"/>
    </source>
</evidence>
<feature type="compositionally biased region" description="Basic and acidic residues" evidence="15">
    <location>
        <begin position="59"/>
        <end position="83"/>
    </location>
</feature>
<evidence type="ECO:0000256" key="4">
    <source>
        <dbReference type="ARBA" id="ARBA00013122"/>
    </source>
</evidence>
<evidence type="ECO:0000313" key="17">
    <source>
        <dbReference type="EMBL" id="KAJ3562557.1"/>
    </source>
</evidence>
<evidence type="ECO:0000256" key="1">
    <source>
        <dbReference type="ARBA" id="ARBA00004141"/>
    </source>
</evidence>
<comment type="function">
    <text evidence="14">Catalyzes the third of the four reactions of the long-chain fatty acids elongation cycle. This endoplasmic reticulum-bound enzymatic process, allows the addition of two carbons to the chain of long- and very long-chain fatty acids/VLCFAs per cycle. This enzyme catalyzes the dehydration of the 3-hydroxyacyl-CoA intermediate into trans-2,3-enoyl-CoA, within each cycle of fatty acid elongation. Thereby, it participates to the production of VLCFAs of different chain lengths that are involved in multiple biological processes as precursors of membrane lipids and lipid mediators.</text>
</comment>
<dbReference type="Pfam" id="PF04387">
    <property type="entry name" value="PTPLA"/>
    <property type="match status" value="1"/>
</dbReference>
<dbReference type="GO" id="GO:0102158">
    <property type="term" value="F:very-long-chain (3R)-3-hydroxyacyl-CoA dehydratase activity"/>
    <property type="evidence" value="ECO:0007669"/>
    <property type="project" value="UniProtKB-EC"/>
</dbReference>
<comment type="similarity">
    <text evidence="3 14">Belongs to the very long-chain fatty acids dehydratase HACD family.</text>
</comment>
<dbReference type="Gene3D" id="1.20.5.170">
    <property type="match status" value="1"/>
</dbReference>
<evidence type="ECO:0000256" key="6">
    <source>
        <dbReference type="ARBA" id="ARBA00022692"/>
    </source>
</evidence>
<evidence type="ECO:0000256" key="14">
    <source>
        <dbReference type="RuleBase" id="RU363109"/>
    </source>
</evidence>
<protein>
    <recommendedName>
        <fullName evidence="4 14">Very-long-chain (3R)-3-hydroxyacyl-CoA dehydratase</fullName>
        <ecNumber evidence="4 14">4.2.1.134</ecNumber>
    </recommendedName>
</protein>
<feature type="compositionally biased region" description="Basic and acidic residues" evidence="15">
    <location>
        <begin position="160"/>
        <end position="190"/>
    </location>
</feature>
<comment type="subcellular location">
    <subcellularLocation>
        <location evidence="14">Endoplasmic reticulum membrane</location>
        <topology evidence="14">Multi-pass membrane protein</topology>
    </subcellularLocation>
    <subcellularLocation>
        <location evidence="1">Membrane</location>
        <topology evidence="1">Multi-pass membrane protein</topology>
    </subcellularLocation>
</comment>
<feature type="compositionally biased region" description="Low complexity" evidence="15">
    <location>
        <begin position="11"/>
        <end position="23"/>
    </location>
</feature>
<evidence type="ECO:0000256" key="8">
    <source>
        <dbReference type="ARBA" id="ARBA00022989"/>
    </source>
</evidence>
<comment type="catalytic activity">
    <reaction evidence="13 14">
        <text>a very-long-chain (3R)-3-hydroxyacyl-CoA = a very-long-chain (2E)-enoyl-CoA + H2O</text>
        <dbReference type="Rhea" id="RHEA:45812"/>
        <dbReference type="ChEBI" id="CHEBI:15377"/>
        <dbReference type="ChEBI" id="CHEBI:83728"/>
        <dbReference type="ChEBI" id="CHEBI:85440"/>
        <dbReference type="EC" id="4.2.1.134"/>
    </reaction>
</comment>
<feature type="compositionally biased region" description="Pro residues" evidence="15">
    <location>
        <begin position="24"/>
        <end position="48"/>
    </location>
</feature>
<dbReference type="PANTHER" id="PTHR11035:SF3">
    <property type="entry name" value="VERY-LONG-CHAIN (3R)-3-HYDROXYACYL-COA DEHYDRATASE"/>
    <property type="match status" value="1"/>
</dbReference>
<dbReference type="InterPro" id="IPR046347">
    <property type="entry name" value="bZIP_sf"/>
</dbReference>
<evidence type="ECO:0000256" key="10">
    <source>
        <dbReference type="ARBA" id="ARBA00023136"/>
    </source>
</evidence>
<dbReference type="Proteomes" id="UP001213000">
    <property type="component" value="Unassembled WGS sequence"/>
</dbReference>
<evidence type="ECO:0000256" key="11">
    <source>
        <dbReference type="ARBA" id="ARBA00023160"/>
    </source>
</evidence>
<feature type="compositionally biased region" description="Polar residues" evidence="15">
    <location>
        <begin position="49"/>
        <end position="58"/>
    </location>
</feature>
<dbReference type="GO" id="GO:0003700">
    <property type="term" value="F:DNA-binding transcription factor activity"/>
    <property type="evidence" value="ECO:0007669"/>
    <property type="project" value="InterPro"/>
</dbReference>
<dbReference type="InterPro" id="IPR007482">
    <property type="entry name" value="Tyr_Pase-like_PTPLA"/>
</dbReference>
<keyword evidence="8 14" id="KW-1133">Transmembrane helix</keyword>
<dbReference type="PROSITE" id="PS00036">
    <property type="entry name" value="BZIP_BASIC"/>
    <property type="match status" value="1"/>
</dbReference>
<dbReference type="EC" id="4.2.1.134" evidence="4 14"/>
<dbReference type="GO" id="GO:0030497">
    <property type="term" value="P:fatty acid elongation"/>
    <property type="evidence" value="ECO:0007669"/>
    <property type="project" value="TreeGrafter"/>
</dbReference>
<evidence type="ECO:0000256" key="12">
    <source>
        <dbReference type="ARBA" id="ARBA00023239"/>
    </source>
</evidence>
<accession>A0AAD5VQU0</accession>
<comment type="caution">
    <text evidence="17">The sequence shown here is derived from an EMBL/GenBank/DDBJ whole genome shotgun (WGS) entry which is preliminary data.</text>
</comment>
<dbReference type="InterPro" id="IPR004827">
    <property type="entry name" value="bZIP"/>
</dbReference>
<dbReference type="EMBL" id="JANIEX010000855">
    <property type="protein sequence ID" value="KAJ3562557.1"/>
    <property type="molecule type" value="Genomic_DNA"/>
</dbReference>
<dbReference type="GO" id="GO:0005789">
    <property type="term" value="C:endoplasmic reticulum membrane"/>
    <property type="evidence" value="ECO:0007669"/>
    <property type="project" value="UniProtKB-SubCell"/>
</dbReference>
<dbReference type="AlphaFoldDB" id="A0AAD5VQU0"/>
<feature type="compositionally biased region" description="Pro residues" evidence="15">
    <location>
        <begin position="130"/>
        <end position="140"/>
    </location>
</feature>
<feature type="transmembrane region" description="Helical" evidence="14">
    <location>
        <begin position="468"/>
        <end position="490"/>
    </location>
</feature>
<keyword evidence="12 14" id="KW-0456">Lyase</keyword>
<dbReference type="CDD" id="cd14688">
    <property type="entry name" value="bZIP_YAP"/>
    <property type="match status" value="1"/>
</dbReference>
<evidence type="ECO:0000313" key="18">
    <source>
        <dbReference type="Proteomes" id="UP001213000"/>
    </source>
</evidence>
<keyword evidence="7 14" id="KW-0276">Fatty acid metabolism</keyword>
<proteinExistence type="inferred from homology"/>
<name>A0AAD5VQU0_9AGAR</name>
<dbReference type="PANTHER" id="PTHR11035">
    <property type="entry name" value="VERY-LONG-CHAIN (3R)-3-HYDROXYACYL-COA DEHYDRATASE"/>
    <property type="match status" value="1"/>
</dbReference>
<evidence type="ECO:0000256" key="2">
    <source>
        <dbReference type="ARBA" id="ARBA00005194"/>
    </source>
</evidence>
<keyword evidence="10 14" id="KW-0472">Membrane</keyword>
<sequence length="506" mass="56011">MHPLQGPLPPGYAYAAPADYTPGGLPPGAIPGPHPNMQQPPPQSPPQPNSTGRTLSNSKRAEQNRKAQRAFRERRDQHVKALESRSQLLDAALASADEANRRWEECRTLVDQLRLENTALRAALSAQHPMIPPSALPPVTPASGTNGAPENPAAQPGTTGEEKKTDIDPVKEGEGTLGVEKHEPFKRKEIPTSQTLRNTAENKVDKKTTPLPGDPTGYPLDYSRLDNSPQLSAMSTKRARDTPALVKTYLIAYNALSATGWSYVLVSLLVHLFNLDGKSDAYHLSKKSASVAFSRFLSKVPILSKFVQSFEAHLPSFLVPLYERAQTAYPRIGTETAFVQSFAILEVLHVALGWVRSPLPTTAAQVASRLFLVWGITEQFVETRSHPLYASMVFAWSSVEVIRYSFYAFNLTGSNPYILLWLRYTAFYVLYPLGASSEASLIYASLPSSSPIPGWQSWLKGMWKPADYGRAILFAIWWPGLYVMYVYMIAQRRKIFGGQGRKLKSN</sequence>
<comment type="caution">
    <text evidence="14">Lacks conserved residue(s) required for the propagation of feature annotation.</text>
</comment>
<evidence type="ECO:0000259" key="16">
    <source>
        <dbReference type="PROSITE" id="PS00036"/>
    </source>
</evidence>
<keyword evidence="9 14" id="KW-0443">Lipid metabolism</keyword>
<evidence type="ECO:0000256" key="15">
    <source>
        <dbReference type="SAM" id="MobiDB-lite"/>
    </source>
</evidence>
<dbReference type="GO" id="GO:0042761">
    <property type="term" value="P:very long-chain fatty acid biosynthetic process"/>
    <property type="evidence" value="ECO:0007669"/>
    <property type="project" value="TreeGrafter"/>
</dbReference>
<comment type="pathway">
    <text evidence="2 14">Lipid metabolism; fatty acid biosynthesis.</text>
</comment>
<evidence type="ECO:0000256" key="5">
    <source>
        <dbReference type="ARBA" id="ARBA00022516"/>
    </source>
</evidence>
<feature type="compositionally biased region" description="Pro residues" evidence="15">
    <location>
        <begin position="1"/>
        <end position="10"/>
    </location>
</feature>
<reference evidence="17" key="1">
    <citation type="submission" date="2022-07" db="EMBL/GenBank/DDBJ databases">
        <title>Genome Sequence of Leucocoprinus birnbaumii.</title>
        <authorList>
            <person name="Buettner E."/>
        </authorList>
    </citation>
    <scope>NUCLEOTIDE SEQUENCE</scope>
    <source>
        <strain evidence="17">VT141</strain>
    </source>
</reference>
<keyword evidence="5 14" id="KW-0444">Lipid biosynthesis</keyword>
<dbReference type="GO" id="GO:0030148">
    <property type="term" value="P:sphingolipid biosynthetic process"/>
    <property type="evidence" value="ECO:0007669"/>
    <property type="project" value="TreeGrafter"/>
</dbReference>
<keyword evidence="11 14" id="KW-0275">Fatty acid biosynthesis</keyword>
<gene>
    <name evidence="17" type="ORF">NP233_g9493</name>
</gene>
<evidence type="ECO:0000256" key="7">
    <source>
        <dbReference type="ARBA" id="ARBA00022832"/>
    </source>
</evidence>
<keyword evidence="18" id="KW-1185">Reference proteome</keyword>
<evidence type="ECO:0000256" key="13">
    <source>
        <dbReference type="ARBA" id="ARBA00036671"/>
    </source>
</evidence>
<keyword evidence="14" id="KW-0256">Endoplasmic reticulum</keyword>
<organism evidence="17 18">
    <name type="scientific">Leucocoprinus birnbaumii</name>
    <dbReference type="NCBI Taxonomy" id="56174"/>
    <lineage>
        <taxon>Eukaryota</taxon>
        <taxon>Fungi</taxon>
        <taxon>Dikarya</taxon>
        <taxon>Basidiomycota</taxon>
        <taxon>Agaricomycotina</taxon>
        <taxon>Agaricomycetes</taxon>
        <taxon>Agaricomycetidae</taxon>
        <taxon>Agaricales</taxon>
        <taxon>Agaricineae</taxon>
        <taxon>Agaricaceae</taxon>
        <taxon>Leucocoprinus</taxon>
    </lineage>
</organism>
<evidence type="ECO:0000256" key="3">
    <source>
        <dbReference type="ARBA" id="ARBA00007811"/>
    </source>
</evidence>
<feature type="domain" description="BZIP" evidence="16">
    <location>
        <begin position="59"/>
        <end position="74"/>
    </location>
</feature>
<feature type="region of interest" description="Disordered" evidence="15">
    <location>
        <begin position="1"/>
        <end position="84"/>
    </location>
</feature>
<keyword evidence="6 14" id="KW-0812">Transmembrane</keyword>